<evidence type="ECO:0000313" key="23">
    <source>
        <dbReference type="Proteomes" id="UP000268350"/>
    </source>
</evidence>
<keyword evidence="4" id="KW-0812">Transmembrane</keyword>
<keyword evidence="12" id="KW-0446">Lipid-binding</keyword>
<dbReference type="PANTHER" id="PTHR11566">
    <property type="entry name" value="DYNAMIN"/>
    <property type="match status" value="1"/>
</dbReference>
<evidence type="ECO:0000256" key="8">
    <source>
        <dbReference type="ARBA" id="ARBA00022801"/>
    </source>
</evidence>
<evidence type="ECO:0000259" key="21">
    <source>
        <dbReference type="PROSITE" id="PS51718"/>
    </source>
</evidence>
<dbReference type="SUPFAM" id="SSF52540">
    <property type="entry name" value="P-loop containing nucleoside triphosphate hydrolases"/>
    <property type="match status" value="1"/>
</dbReference>
<evidence type="ECO:0000256" key="2">
    <source>
        <dbReference type="ARBA" id="ARBA00004569"/>
    </source>
</evidence>
<dbReference type="GO" id="GO:0005874">
    <property type="term" value="C:microtubule"/>
    <property type="evidence" value="ECO:0007669"/>
    <property type="project" value="TreeGrafter"/>
</dbReference>
<evidence type="ECO:0000256" key="19">
    <source>
        <dbReference type="SAM" id="Coils"/>
    </source>
</evidence>
<dbReference type="InterPro" id="IPR045063">
    <property type="entry name" value="Dynamin_N"/>
</dbReference>
<dbReference type="GO" id="GO:0048312">
    <property type="term" value="P:intracellular distribution of mitochondria"/>
    <property type="evidence" value="ECO:0007669"/>
    <property type="project" value="TreeGrafter"/>
</dbReference>
<dbReference type="PROSITE" id="PS51718">
    <property type="entry name" value="G_DYNAMIN_2"/>
    <property type="match status" value="1"/>
</dbReference>
<evidence type="ECO:0000256" key="13">
    <source>
        <dbReference type="ARBA" id="ARBA00023128"/>
    </source>
</evidence>
<accession>A0A3B0J4X9</accession>
<evidence type="ECO:0000256" key="6">
    <source>
        <dbReference type="ARBA" id="ARBA00022741"/>
    </source>
</evidence>
<evidence type="ECO:0000256" key="5">
    <source>
        <dbReference type="ARBA" id="ARBA00022703"/>
    </source>
</evidence>
<dbReference type="STRING" id="7266.A0A3B0J4X9"/>
<dbReference type="SMART" id="SM00053">
    <property type="entry name" value="DYNc"/>
    <property type="match status" value="1"/>
</dbReference>
<dbReference type="InterPro" id="IPR045817">
    <property type="entry name" value="OPA1_C"/>
</dbReference>
<dbReference type="GO" id="GO:0006915">
    <property type="term" value="P:apoptotic process"/>
    <property type="evidence" value="ECO:0007669"/>
    <property type="project" value="UniProtKB-KW"/>
</dbReference>
<evidence type="ECO:0000256" key="18">
    <source>
        <dbReference type="ARBA" id="ARBA00048040"/>
    </source>
</evidence>
<evidence type="ECO:0000256" key="11">
    <source>
        <dbReference type="ARBA" id="ARBA00023054"/>
    </source>
</evidence>
<keyword evidence="14" id="KW-0342">GTP-binding</keyword>
<dbReference type="AlphaFoldDB" id="A0A3B0J4X9"/>
<dbReference type="GO" id="GO:0005525">
    <property type="term" value="F:GTP binding"/>
    <property type="evidence" value="ECO:0007669"/>
    <property type="project" value="UniProtKB-KW"/>
</dbReference>
<dbReference type="PRINTS" id="PR00195">
    <property type="entry name" value="DYNAMIN"/>
</dbReference>
<dbReference type="GO" id="GO:0003924">
    <property type="term" value="F:GTPase activity"/>
    <property type="evidence" value="ECO:0007669"/>
    <property type="project" value="InterPro"/>
</dbReference>
<keyword evidence="6" id="KW-0547">Nucleotide-binding</keyword>
<keyword evidence="16" id="KW-1015">Disulfide bond</keyword>
<evidence type="ECO:0000256" key="17">
    <source>
        <dbReference type="ARBA" id="ARBA00044791"/>
    </source>
</evidence>
<keyword evidence="5" id="KW-0053">Apoptosis</keyword>
<dbReference type="GO" id="GO:0006897">
    <property type="term" value="P:endocytosis"/>
    <property type="evidence" value="ECO:0007669"/>
    <property type="project" value="TreeGrafter"/>
</dbReference>
<keyword evidence="8" id="KW-0378">Hydrolase</keyword>
<dbReference type="GO" id="GO:0016559">
    <property type="term" value="P:peroxisome fission"/>
    <property type="evidence" value="ECO:0007669"/>
    <property type="project" value="TreeGrafter"/>
</dbReference>
<dbReference type="InterPro" id="IPR027417">
    <property type="entry name" value="P-loop_NTPase"/>
</dbReference>
<keyword evidence="23" id="KW-1185">Reference proteome</keyword>
<evidence type="ECO:0000256" key="15">
    <source>
        <dbReference type="ARBA" id="ARBA00023136"/>
    </source>
</evidence>
<feature type="coiled-coil region" evidence="19">
    <location>
        <begin position="213"/>
        <end position="265"/>
    </location>
</feature>
<dbReference type="Pfam" id="PF00350">
    <property type="entry name" value="Dynamin_N"/>
    <property type="match status" value="1"/>
</dbReference>
<keyword evidence="15" id="KW-0472">Membrane</keyword>
<evidence type="ECO:0000256" key="16">
    <source>
        <dbReference type="ARBA" id="ARBA00023157"/>
    </source>
</evidence>
<dbReference type="CDD" id="cd08771">
    <property type="entry name" value="DLP_1"/>
    <property type="match status" value="1"/>
</dbReference>
<comment type="subcellular location">
    <subcellularLocation>
        <location evidence="1">Mitochondrion inner membrane</location>
        <topology evidence="1">Single-pass membrane protein</topology>
    </subcellularLocation>
    <subcellularLocation>
        <location evidence="2">Mitochondrion intermembrane space</location>
    </subcellularLocation>
</comment>
<evidence type="ECO:0000256" key="14">
    <source>
        <dbReference type="ARBA" id="ARBA00023134"/>
    </source>
</evidence>
<reference evidence="23" key="1">
    <citation type="submission" date="2018-01" db="EMBL/GenBank/DDBJ databases">
        <authorList>
            <person name="Alioto T."/>
            <person name="Alioto T."/>
        </authorList>
    </citation>
    <scope>NUCLEOTIDE SEQUENCE [LARGE SCALE GENOMIC DNA]</scope>
</reference>
<evidence type="ECO:0000256" key="3">
    <source>
        <dbReference type="ARBA" id="ARBA00011980"/>
    </source>
</evidence>
<evidence type="ECO:0000256" key="10">
    <source>
        <dbReference type="ARBA" id="ARBA00022989"/>
    </source>
</evidence>
<dbReference type="Gene3D" id="3.40.50.300">
    <property type="entry name" value="P-loop containing nucleotide triphosphate hydrolases"/>
    <property type="match status" value="1"/>
</dbReference>
<dbReference type="GO" id="GO:0005743">
    <property type="term" value="C:mitochondrial inner membrane"/>
    <property type="evidence" value="ECO:0007669"/>
    <property type="project" value="UniProtKB-SubCell"/>
</dbReference>
<dbReference type="OrthoDB" id="415706at2759"/>
<dbReference type="InterPro" id="IPR022812">
    <property type="entry name" value="Dynamin"/>
</dbReference>
<sequence length="974" mass="112014">MLRIYQNSYRRTAKKAVVYSTKVACCNHSTLCNITSHPRRPPHDQHSSGSGNGRQRQHEEFLLAGNPARGWSIPPPSRGYGMLVVRILRGALKLRYLVLGGAIGGGVSLSKKYEDWKDGLPDMNWLKDAMPQGERWSQFSKNLLEVGAVVKNAIDIDPELKQLSEDKLSEWRSWFDSRLDDAIKAADYQGTQIVETKEDLTSKTTVAALGITTDESRKKFEKMQNQVETLQTEIMNVQIKYQKELEKMEKENRDLRTQYILLKTNKKSSAKKIKKSLIDMYSEVLDELSGYDTGYTMADHLPRVVVVGDQSSGKTSVLESIAKARIFPRGSGEMMTRAPVKVTLAEGPYHVAQFRDSEREYDLTKESDLADLRREVEFRMRASVRGGKTVSNEVISMTVKGPGLQRMVLVDLPGIISTMTVDMASDTKDSIHQMTKHYMSNPNAIILCIQDGSVDAERSNVTDLVMQCDPLGRRTIFVLTKVDLAEELADPERIRKILSGKLFPMKALGYYAVVTGRGRKDDSIEAIRQYEEDFFKNSKLFHRRGVIMPHQVTSRNLSMAVSDRFWKMVRETIEQQADAFKATRFNLETEWKNNFPRLRESGRDELFDKAKGEILDEVVTLSQISAKKWDDTLTTKLWEKLSNYVFENVYLPAAQSGSQNSFNTMVDIKLRQWAEQALPAKSVEAGWEALQQEFISLMDHSKKSQDHDGIFDQLKSAVVDEAIRRHSWEDKAIDMLRVIQLNTLEDRFVHDKAEWDQAVKFLETSVTAKLTQTEETLSQMFGPGQMKRLTHWQYLTQDQQKRRSVKNELDKILKNDSKHLPTLSYDELTTVRKNVQRENVDVDTDYIRQTWFPVYRKHFLHQALQRAKDCRKAYYLYTQQGAECEIACSDVVLFWRIQQVIKITGNALRQQVINREARRLDKEIKAVLDEFSEDDDKKAHLLTGKRVLLAEELIKVRQIQEKLEEFINSLNQEK</sequence>
<comment type="catalytic activity">
    <reaction evidence="18">
        <text>GTP + H2O = GDP + phosphate + H(+)</text>
        <dbReference type="Rhea" id="RHEA:19669"/>
        <dbReference type="ChEBI" id="CHEBI:15377"/>
        <dbReference type="ChEBI" id="CHEBI:15378"/>
        <dbReference type="ChEBI" id="CHEBI:37565"/>
        <dbReference type="ChEBI" id="CHEBI:43474"/>
        <dbReference type="ChEBI" id="CHEBI:58189"/>
        <dbReference type="EC" id="3.6.5.5"/>
    </reaction>
</comment>
<feature type="region of interest" description="Disordered" evidence="20">
    <location>
        <begin position="34"/>
        <end position="56"/>
    </location>
</feature>
<evidence type="ECO:0000256" key="7">
    <source>
        <dbReference type="ARBA" id="ARBA00022792"/>
    </source>
</evidence>
<name>A0A3B0J4X9_DROGU</name>
<proteinExistence type="predicted"/>
<keyword evidence="10" id="KW-1133">Transmembrane helix</keyword>
<dbReference type="InterPro" id="IPR030381">
    <property type="entry name" value="G_DYNAMIN_dom"/>
</dbReference>
<dbReference type="EC" id="3.6.5.5" evidence="3"/>
<evidence type="ECO:0000256" key="9">
    <source>
        <dbReference type="ARBA" id="ARBA00022946"/>
    </source>
</evidence>
<dbReference type="GO" id="GO:0008017">
    <property type="term" value="F:microtubule binding"/>
    <property type="evidence" value="ECO:0007669"/>
    <property type="project" value="TreeGrafter"/>
</dbReference>
<organism evidence="22 23">
    <name type="scientific">Drosophila guanche</name>
    <name type="common">Fruit fly</name>
    <dbReference type="NCBI Taxonomy" id="7266"/>
    <lineage>
        <taxon>Eukaryota</taxon>
        <taxon>Metazoa</taxon>
        <taxon>Ecdysozoa</taxon>
        <taxon>Arthropoda</taxon>
        <taxon>Hexapoda</taxon>
        <taxon>Insecta</taxon>
        <taxon>Pterygota</taxon>
        <taxon>Neoptera</taxon>
        <taxon>Endopterygota</taxon>
        <taxon>Diptera</taxon>
        <taxon>Brachycera</taxon>
        <taxon>Muscomorpha</taxon>
        <taxon>Ephydroidea</taxon>
        <taxon>Drosophilidae</taxon>
        <taxon>Drosophila</taxon>
        <taxon>Sophophora</taxon>
    </lineage>
</organism>
<dbReference type="EMBL" id="OUUW01000001">
    <property type="protein sequence ID" value="SPP74673.1"/>
    <property type="molecule type" value="Genomic_DNA"/>
</dbReference>
<evidence type="ECO:0000256" key="12">
    <source>
        <dbReference type="ARBA" id="ARBA00023121"/>
    </source>
</evidence>
<dbReference type="FunFam" id="3.40.50.300:FF:000171">
    <property type="entry name" value="Dynamin-like 120 kDa protein, mitochondrial"/>
    <property type="match status" value="1"/>
</dbReference>
<dbReference type="GO" id="GO:0005758">
    <property type="term" value="C:mitochondrial intermembrane space"/>
    <property type="evidence" value="ECO:0007669"/>
    <property type="project" value="UniProtKB-SubCell"/>
</dbReference>
<evidence type="ECO:0000256" key="20">
    <source>
        <dbReference type="SAM" id="MobiDB-lite"/>
    </source>
</evidence>
<dbReference type="Pfam" id="PF19434">
    <property type="entry name" value="OPA1_C"/>
    <property type="match status" value="1"/>
</dbReference>
<evidence type="ECO:0000256" key="4">
    <source>
        <dbReference type="ARBA" id="ARBA00022692"/>
    </source>
</evidence>
<keyword evidence="7" id="KW-0999">Mitochondrion inner membrane</keyword>
<evidence type="ECO:0000256" key="1">
    <source>
        <dbReference type="ARBA" id="ARBA00004434"/>
    </source>
</evidence>
<keyword evidence="13" id="KW-0496">Mitochondrion</keyword>
<dbReference type="GO" id="GO:0008053">
    <property type="term" value="P:mitochondrial fusion"/>
    <property type="evidence" value="ECO:0007669"/>
    <property type="project" value="TreeGrafter"/>
</dbReference>
<keyword evidence="11 19" id="KW-0175">Coiled coil</keyword>
<protein>
    <recommendedName>
        <fullName evidence="17">Dynamin-like GTPase OPA1, mitochondrial</fullName>
        <ecNumber evidence="3">3.6.5.5</ecNumber>
    </recommendedName>
</protein>
<dbReference type="PANTHER" id="PTHR11566:SF67">
    <property type="entry name" value="DYNAMIN-LIKE 120 KDA PROTEIN, MITOCHONDRIAL"/>
    <property type="match status" value="1"/>
</dbReference>
<feature type="domain" description="Dynamin-type G" evidence="21">
    <location>
        <begin position="298"/>
        <end position="574"/>
    </location>
</feature>
<dbReference type="InterPro" id="IPR001401">
    <property type="entry name" value="Dynamin_GTPase"/>
</dbReference>
<dbReference type="GO" id="GO:0008289">
    <property type="term" value="F:lipid binding"/>
    <property type="evidence" value="ECO:0007669"/>
    <property type="project" value="UniProtKB-KW"/>
</dbReference>
<dbReference type="Proteomes" id="UP000268350">
    <property type="component" value="Unassembled WGS sequence"/>
</dbReference>
<dbReference type="GO" id="GO:0000266">
    <property type="term" value="P:mitochondrial fission"/>
    <property type="evidence" value="ECO:0007669"/>
    <property type="project" value="TreeGrafter"/>
</dbReference>
<gene>
    <name evidence="22" type="ORF">DGUA_6G002340</name>
</gene>
<keyword evidence="9" id="KW-0809">Transit peptide</keyword>
<evidence type="ECO:0000313" key="22">
    <source>
        <dbReference type="EMBL" id="SPP74673.1"/>
    </source>
</evidence>